<sequence length="74" mass="8322">CTVCNDKPAKYRCITCRAPYCSLLCNNNHKKTPCTPNSYINASGNRNANDMDDDDDDNEQAGDKFEPKPMQSFL</sequence>
<dbReference type="GO" id="GO:0000492">
    <property type="term" value="P:box C/D snoRNP assembly"/>
    <property type="evidence" value="ECO:0007669"/>
    <property type="project" value="TreeGrafter"/>
</dbReference>
<dbReference type="SUPFAM" id="SSF144232">
    <property type="entry name" value="HIT/MYND zinc finger-like"/>
    <property type="match status" value="1"/>
</dbReference>
<feature type="region of interest" description="Disordered" evidence="5">
    <location>
        <begin position="45"/>
        <end position="74"/>
    </location>
</feature>
<keyword evidence="1" id="KW-0479">Metal-binding</keyword>
<dbReference type="GO" id="GO:0048254">
    <property type="term" value="P:snoRNA localization"/>
    <property type="evidence" value="ECO:0007669"/>
    <property type="project" value="TreeGrafter"/>
</dbReference>
<proteinExistence type="predicted"/>
<dbReference type="PROSITE" id="PS51083">
    <property type="entry name" value="ZF_HIT"/>
    <property type="match status" value="1"/>
</dbReference>
<keyword evidence="8" id="KW-1185">Reference proteome</keyword>
<gene>
    <name evidence="7" type="ORF">BCR44DRAFT_1377030</name>
</gene>
<keyword evidence="2 4" id="KW-0863">Zinc-finger</keyword>
<evidence type="ECO:0000256" key="2">
    <source>
        <dbReference type="ARBA" id="ARBA00022771"/>
    </source>
</evidence>
<feature type="compositionally biased region" description="Acidic residues" evidence="5">
    <location>
        <begin position="50"/>
        <end position="60"/>
    </location>
</feature>
<evidence type="ECO:0000256" key="5">
    <source>
        <dbReference type="SAM" id="MobiDB-lite"/>
    </source>
</evidence>
<dbReference type="InterPro" id="IPR051639">
    <property type="entry name" value="BCD1"/>
</dbReference>
<dbReference type="GO" id="GO:0008270">
    <property type="term" value="F:zinc ion binding"/>
    <property type="evidence" value="ECO:0007669"/>
    <property type="project" value="UniProtKB-UniRule"/>
</dbReference>
<evidence type="ECO:0000256" key="4">
    <source>
        <dbReference type="PROSITE-ProRule" id="PRU00453"/>
    </source>
</evidence>
<dbReference type="EMBL" id="MCFL01000002">
    <property type="protein sequence ID" value="ORZ41112.1"/>
    <property type="molecule type" value="Genomic_DNA"/>
</dbReference>
<dbReference type="PANTHER" id="PTHR13483">
    <property type="entry name" value="BOX C_D SNORNA PROTEIN 1-RELATED"/>
    <property type="match status" value="1"/>
</dbReference>
<evidence type="ECO:0000313" key="8">
    <source>
        <dbReference type="Proteomes" id="UP000193411"/>
    </source>
</evidence>
<feature type="non-terminal residue" evidence="7">
    <location>
        <position position="1"/>
    </location>
</feature>
<dbReference type="Pfam" id="PF04438">
    <property type="entry name" value="zf-HIT"/>
    <property type="match status" value="1"/>
</dbReference>
<evidence type="ECO:0000313" key="7">
    <source>
        <dbReference type="EMBL" id="ORZ41112.1"/>
    </source>
</evidence>
<dbReference type="GO" id="GO:0005634">
    <property type="term" value="C:nucleus"/>
    <property type="evidence" value="ECO:0007669"/>
    <property type="project" value="TreeGrafter"/>
</dbReference>
<comment type="caution">
    <text evidence="7">The sequence shown here is derived from an EMBL/GenBank/DDBJ whole genome shotgun (WGS) entry which is preliminary data.</text>
</comment>
<protein>
    <recommendedName>
        <fullName evidence="6">HIT-type domain-containing protein</fullName>
    </recommendedName>
</protein>
<keyword evidence="3" id="KW-0862">Zinc</keyword>
<dbReference type="InterPro" id="IPR007529">
    <property type="entry name" value="Znf_HIT"/>
</dbReference>
<dbReference type="OrthoDB" id="18412at2759"/>
<name>A0A1Y2I6J3_9FUNG</name>
<organism evidence="7 8">
    <name type="scientific">Catenaria anguillulae PL171</name>
    <dbReference type="NCBI Taxonomy" id="765915"/>
    <lineage>
        <taxon>Eukaryota</taxon>
        <taxon>Fungi</taxon>
        <taxon>Fungi incertae sedis</taxon>
        <taxon>Blastocladiomycota</taxon>
        <taxon>Blastocladiomycetes</taxon>
        <taxon>Blastocladiales</taxon>
        <taxon>Catenariaceae</taxon>
        <taxon>Catenaria</taxon>
    </lineage>
</organism>
<evidence type="ECO:0000256" key="3">
    <source>
        <dbReference type="ARBA" id="ARBA00022833"/>
    </source>
</evidence>
<evidence type="ECO:0000256" key="1">
    <source>
        <dbReference type="ARBA" id="ARBA00022723"/>
    </source>
</evidence>
<dbReference type="Gene3D" id="3.30.60.190">
    <property type="match status" value="1"/>
</dbReference>
<dbReference type="GO" id="GO:0070761">
    <property type="term" value="C:pre-snoRNP complex"/>
    <property type="evidence" value="ECO:0007669"/>
    <property type="project" value="TreeGrafter"/>
</dbReference>
<evidence type="ECO:0000259" key="6">
    <source>
        <dbReference type="PROSITE" id="PS51083"/>
    </source>
</evidence>
<reference evidence="7 8" key="1">
    <citation type="submission" date="2016-07" db="EMBL/GenBank/DDBJ databases">
        <title>Pervasive Adenine N6-methylation of Active Genes in Fungi.</title>
        <authorList>
            <consortium name="DOE Joint Genome Institute"/>
            <person name="Mondo S.J."/>
            <person name="Dannebaum R.O."/>
            <person name="Kuo R.C."/>
            <person name="Labutti K."/>
            <person name="Haridas S."/>
            <person name="Kuo A."/>
            <person name="Salamov A."/>
            <person name="Ahrendt S.R."/>
            <person name="Lipzen A."/>
            <person name="Sullivan W."/>
            <person name="Andreopoulos W.B."/>
            <person name="Clum A."/>
            <person name="Lindquist E."/>
            <person name="Daum C."/>
            <person name="Ramamoorthy G.K."/>
            <person name="Gryganskyi A."/>
            <person name="Culley D."/>
            <person name="Magnuson J.K."/>
            <person name="James T.Y."/>
            <person name="O'Malley M.A."/>
            <person name="Stajich J.E."/>
            <person name="Spatafora J.W."/>
            <person name="Visel A."/>
            <person name="Grigoriev I.V."/>
        </authorList>
    </citation>
    <scope>NUCLEOTIDE SEQUENCE [LARGE SCALE GENOMIC DNA]</scope>
    <source>
        <strain evidence="7 8">PL171</strain>
    </source>
</reference>
<dbReference type="Proteomes" id="UP000193411">
    <property type="component" value="Unassembled WGS sequence"/>
</dbReference>
<dbReference type="GO" id="GO:0000463">
    <property type="term" value="P:maturation of LSU-rRNA from tricistronic rRNA transcript (SSU-rRNA, 5.8S rRNA, LSU-rRNA)"/>
    <property type="evidence" value="ECO:0007669"/>
    <property type="project" value="TreeGrafter"/>
</dbReference>
<dbReference type="AlphaFoldDB" id="A0A1Y2I6J3"/>
<dbReference type="PANTHER" id="PTHR13483:SF11">
    <property type="entry name" value="ZINC FINGER HIT DOMAIN-CONTAINING PROTEIN 3"/>
    <property type="match status" value="1"/>
</dbReference>
<accession>A0A1Y2I6J3</accession>
<feature type="non-terminal residue" evidence="7">
    <location>
        <position position="74"/>
    </location>
</feature>
<feature type="domain" description="HIT-type" evidence="6">
    <location>
        <begin position="1"/>
        <end position="34"/>
    </location>
</feature>